<gene>
    <name evidence="1" type="ORF">A3Q56_08695</name>
</gene>
<evidence type="ECO:0000313" key="1">
    <source>
        <dbReference type="EMBL" id="OAF63597.1"/>
    </source>
</evidence>
<evidence type="ECO:0000313" key="2">
    <source>
        <dbReference type="Proteomes" id="UP000078046"/>
    </source>
</evidence>
<dbReference type="EMBL" id="LWCA01003062">
    <property type="protein sequence ID" value="OAF63597.1"/>
    <property type="molecule type" value="Genomic_DNA"/>
</dbReference>
<protein>
    <submittedName>
        <fullName evidence="1">Uncharacterized protein</fullName>
    </submittedName>
</protein>
<name>A0A177ANF9_9BILA</name>
<dbReference type="AlphaFoldDB" id="A0A177ANF9"/>
<reference evidence="1 2" key="1">
    <citation type="submission" date="2016-04" db="EMBL/GenBank/DDBJ databases">
        <title>The genome of Intoshia linei affirms orthonectids as highly simplified spiralians.</title>
        <authorList>
            <person name="Mikhailov K.V."/>
            <person name="Slusarev G.S."/>
            <person name="Nikitin M.A."/>
            <person name="Logacheva M.D."/>
            <person name="Penin A."/>
            <person name="Aleoshin V."/>
            <person name="Panchin Y.V."/>
        </authorList>
    </citation>
    <scope>NUCLEOTIDE SEQUENCE [LARGE SCALE GENOMIC DNA]</scope>
    <source>
        <strain evidence="1">Intl2013</strain>
        <tissue evidence="1">Whole animal</tissue>
    </source>
</reference>
<keyword evidence="2" id="KW-1185">Reference proteome</keyword>
<comment type="caution">
    <text evidence="1">The sequence shown here is derived from an EMBL/GenBank/DDBJ whole genome shotgun (WGS) entry which is preliminary data.</text>
</comment>
<organism evidence="1 2">
    <name type="scientific">Intoshia linei</name>
    <dbReference type="NCBI Taxonomy" id="1819745"/>
    <lineage>
        <taxon>Eukaryota</taxon>
        <taxon>Metazoa</taxon>
        <taxon>Spiralia</taxon>
        <taxon>Lophotrochozoa</taxon>
        <taxon>Mesozoa</taxon>
        <taxon>Orthonectida</taxon>
        <taxon>Rhopaluridae</taxon>
        <taxon>Intoshia</taxon>
    </lineage>
</organism>
<proteinExistence type="predicted"/>
<dbReference type="Proteomes" id="UP000078046">
    <property type="component" value="Unassembled WGS sequence"/>
</dbReference>
<sequence>MNKWILLDSVLHFCSISKPDYITKVGAFEKIISEIIEEMVDSDNKKMVFLIE</sequence>
<accession>A0A177ANF9</accession>